<dbReference type="RefSeq" id="WP_191042812.1">
    <property type="nucleotide sequence ID" value="NZ_JACXAA010000018.1"/>
</dbReference>
<protein>
    <submittedName>
        <fullName evidence="1">Uncharacterized protein</fullName>
    </submittedName>
</protein>
<evidence type="ECO:0000313" key="2">
    <source>
        <dbReference type="Proteomes" id="UP000653797"/>
    </source>
</evidence>
<sequence length="55" mass="6556">MYPYLLVIVADGLRFTTRHKTYGEALVMKLELEAQYGKMFCITLSFRRQPEVIKW</sequence>
<dbReference type="AlphaFoldDB" id="A0A927B7K1"/>
<proteinExistence type="predicted"/>
<keyword evidence="2" id="KW-1185">Reference proteome</keyword>
<reference evidence="1" key="1">
    <citation type="submission" date="2020-09" db="EMBL/GenBank/DDBJ databases">
        <authorList>
            <person name="Kim M.K."/>
        </authorList>
    </citation>
    <scope>NUCLEOTIDE SEQUENCE</scope>
    <source>
        <strain evidence="1">BT704</strain>
    </source>
</reference>
<accession>A0A927B7K1</accession>
<name>A0A927B7K1_9BACT</name>
<gene>
    <name evidence="1" type="ORF">IC230_30210</name>
</gene>
<dbReference type="Proteomes" id="UP000653797">
    <property type="component" value="Unassembled WGS sequence"/>
</dbReference>
<organism evidence="1 2">
    <name type="scientific">Spirosoma validum</name>
    <dbReference type="NCBI Taxonomy" id="2771355"/>
    <lineage>
        <taxon>Bacteria</taxon>
        <taxon>Pseudomonadati</taxon>
        <taxon>Bacteroidota</taxon>
        <taxon>Cytophagia</taxon>
        <taxon>Cytophagales</taxon>
        <taxon>Cytophagaceae</taxon>
        <taxon>Spirosoma</taxon>
    </lineage>
</organism>
<dbReference type="EMBL" id="JACXAA010000018">
    <property type="protein sequence ID" value="MBD2757189.1"/>
    <property type="molecule type" value="Genomic_DNA"/>
</dbReference>
<evidence type="ECO:0000313" key="1">
    <source>
        <dbReference type="EMBL" id="MBD2757189.1"/>
    </source>
</evidence>
<comment type="caution">
    <text evidence="1">The sequence shown here is derived from an EMBL/GenBank/DDBJ whole genome shotgun (WGS) entry which is preliminary data.</text>
</comment>